<proteinExistence type="predicted"/>
<protein>
    <submittedName>
        <fullName evidence="1">Uncharacterized protein</fullName>
    </submittedName>
</protein>
<evidence type="ECO:0000313" key="1">
    <source>
        <dbReference type="EMBL" id="KDS56825.1"/>
    </source>
</evidence>
<accession>A0A069SX00</accession>
<evidence type="ECO:0000313" key="2">
    <source>
        <dbReference type="Proteomes" id="UP000027661"/>
    </source>
</evidence>
<gene>
    <name evidence="1" type="ORF">M099_0059</name>
</gene>
<organism evidence="1 2">
    <name type="scientific">Phocaeicola vulgatus str. 3975 RP4</name>
    <dbReference type="NCBI Taxonomy" id="1339352"/>
    <lineage>
        <taxon>Bacteria</taxon>
        <taxon>Pseudomonadati</taxon>
        <taxon>Bacteroidota</taxon>
        <taxon>Bacteroidia</taxon>
        <taxon>Bacteroidales</taxon>
        <taxon>Bacteroidaceae</taxon>
        <taxon>Phocaeicola</taxon>
    </lineage>
</organism>
<dbReference type="Proteomes" id="UP000027661">
    <property type="component" value="Unassembled WGS sequence"/>
</dbReference>
<dbReference type="EMBL" id="JNHM01000002">
    <property type="protein sequence ID" value="KDS56825.1"/>
    <property type="molecule type" value="Genomic_DNA"/>
</dbReference>
<dbReference type="AlphaFoldDB" id="A0A069SX00"/>
<sequence length="53" mass="6457">MNKIEEIKKKIRDLKLKQKMTTGRLEWNDIQREIDILNNELKQLETDKPQYGK</sequence>
<comment type="caution">
    <text evidence="1">The sequence shown here is derived from an EMBL/GenBank/DDBJ whole genome shotgun (WGS) entry which is preliminary data.</text>
</comment>
<dbReference type="GeneID" id="58789735"/>
<name>A0A069SX00_PHOVU</name>
<reference evidence="1 2" key="1">
    <citation type="submission" date="2014-04" db="EMBL/GenBank/DDBJ databases">
        <authorList>
            <person name="Sears C."/>
            <person name="Carroll K."/>
            <person name="Sack B.R."/>
            <person name="Qadri F."/>
            <person name="Myers L.L."/>
            <person name="Chung G.-T."/>
            <person name="Escheverria P."/>
            <person name="Fraser C.M."/>
            <person name="Sadzewicz L."/>
            <person name="Shefchek K.A."/>
            <person name="Tallon L."/>
            <person name="Das S.P."/>
            <person name="Daugherty S."/>
            <person name="Mongodin E.F."/>
        </authorList>
    </citation>
    <scope>NUCLEOTIDE SEQUENCE [LARGE SCALE GENOMIC DNA]</scope>
    <source>
        <strain evidence="1 2">3975 RP4</strain>
    </source>
</reference>
<dbReference type="RefSeq" id="WP_005849674.1">
    <property type="nucleotide sequence ID" value="NZ_JNHM01000002.1"/>
</dbReference>
<dbReference type="PATRIC" id="fig|1339352.3.peg.57"/>